<sequence length="124" mass="13589">GPVTVCEPPLGSASGSGLPAPGTSGAPALAGSCLADNRLNLDVYPDGCHRFLQLFRERQEEVVQVEFLRLSSNDCLLDTTLDSLPHLKHLKSLVLKGKFLVWLFSFCTIMQHKEMFGALCCIWI</sequence>
<dbReference type="AlphaFoldDB" id="A0A8D2PWG4"/>
<evidence type="ECO:0000313" key="2">
    <source>
        <dbReference type="Proteomes" id="UP000694401"/>
    </source>
</evidence>
<reference evidence="1" key="2">
    <citation type="submission" date="2025-09" db="UniProtKB">
        <authorList>
            <consortium name="Ensembl"/>
        </authorList>
    </citation>
    <scope>IDENTIFICATION</scope>
</reference>
<name>A0A8D2PWG4_ZOSLA</name>
<accession>A0A8D2PWG4</accession>
<dbReference type="Ensembl" id="ENSZLMT00000019241.1">
    <property type="protein sequence ID" value="ENSZLMP00000018727.1"/>
    <property type="gene ID" value="ENSZLMG00000012955.1"/>
</dbReference>
<keyword evidence="2" id="KW-1185">Reference proteome</keyword>
<reference evidence="1" key="1">
    <citation type="submission" date="2025-08" db="UniProtKB">
        <authorList>
            <consortium name="Ensembl"/>
        </authorList>
    </citation>
    <scope>IDENTIFICATION</scope>
</reference>
<protein>
    <submittedName>
        <fullName evidence="1">Uncharacterized protein</fullName>
    </submittedName>
</protein>
<evidence type="ECO:0000313" key="1">
    <source>
        <dbReference type="Ensembl" id="ENSZLMP00000018727.1"/>
    </source>
</evidence>
<dbReference type="Proteomes" id="UP000694401">
    <property type="component" value="Unassembled WGS sequence"/>
</dbReference>
<proteinExistence type="predicted"/>
<organism evidence="1 2">
    <name type="scientific">Zosterops lateralis melanops</name>
    <dbReference type="NCBI Taxonomy" id="1220523"/>
    <lineage>
        <taxon>Eukaryota</taxon>
        <taxon>Metazoa</taxon>
        <taxon>Chordata</taxon>
        <taxon>Craniata</taxon>
        <taxon>Vertebrata</taxon>
        <taxon>Euteleostomi</taxon>
        <taxon>Archelosauria</taxon>
        <taxon>Archosauria</taxon>
        <taxon>Dinosauria</taxon>
        <taxon>Saurischia</taxon>
        <taxon>Theropoda</taxon>
        <taxon>Coelurosauria</taxon>
        <taxon>Aves</taxon>
        <taxon>Neognathae</taxon>
        <taxon>Neoaves</taxon>
        <taxon>Telluraves</taxon>
        <taxon>Australaves</taxon>
        <taxon>Passeriformes</taxon>
        <taxon>Sylvioidea</taxon>
        <taxon>Zosteropidae</taxon>
        <taxon>Zosterops</taxon>
    </lineage>
</organism>